<evidence type="ECO:0000256" key="3">
    <source>
        <dbReference type="ARBA" id="ARBA00023163"/>
    </source>
</evidence>
<sequence length="234" mass="26909">MLYKKVMQDLKARIYSDEFRIGDTLPTEKELIQQYGVSRITIRKAIDELVKLKLVEKRQGAGSSVIGKTMISSVEALRSTSECLSSTGAQLEYRIIEFQLLLPDEKISKILNIDTSEQVYFIRRYMLIDGVPSIYEDTYMPMTMFPKINILSLQGSKYHYLETELGLEIDGAQQSFEAILPEQDICDILKVAPDKPLIRVLSIGKLKDGRTFEYTAVTSKQDIHSYDRYLKRHH</sequence>
<dbReference type="SMART" id="SM00866">
    <property type="entry name" value="UTRA"/>
    <property type="match status" value="1"/>
</dbReference>
<dbReference type="GO" id="GO:0003700">
    <property type="term" value="F:DNA-binding transcription factor activity"/>
    <property type="evidence" value="ECO:0007669"/>
    <property type="project" value="InterPro"/>
</dbReference>
<dbReference type="Gene3D" id="3.40.1410.10">
    <property type="entry name" value="Chorismate lyase-like"/>
    <property type="match status" value="1"/>
</dbReference>
<dbReference type="Proteomes" id="UP000184600">
    <property type="component" value="Unassembled WGS sequence"/>
</dbReference>
<evidence type="ECO:0000313" key="5">
    <source>
        <dbReference type="EMBL" id="SHO59029.1"/>
    </source>
</evidence>
<dbReference type="PRINTS" id="PR00035">
    <property type="entry name" value="HTHGNTR"/>
</dbReference>
<evidence type="ECO:0000256" key="1">
    <source>
        <dbReference type="ARBA" id="ARBA00023015"/>
    </source>
</evidence>
<feature type="domain" description="HTH gntR-type" evidence="4">
    <location>
        <begin position="1"/>
        <end position="68"/>
    </location>
</feature>
<keyword evidence="3" id="KW-0804">Transcription</keyword>
<dbReference type="EMBL" id="FRFG01000090">
    <property type="protein sequence ID" value="SHO59029.1"/>
    <property type="molecule type" value="Genomic_DNA"/>
</dbReference>
<dbReference type="SUPFAM" id="SSF64288">
    <property type="entry name" value="Chorismate lyase-like"/>
    <property type="match status" value="1"/>
</dbReference>
<accession>A0A1M7Z239</accession>
<dbReference type="InterPro" id="IPR011663">
    <property type="entry name" value="UTRA"/>
</dbReference>
<proteinExistence type="predicted"/>
<evidence type="ECO:0000313" key="6">
    <source>
        <dbReference type="Proteomes" id="UP000184600"/>
    </source>
</evidence>
<dbReference type="SUPFAM" id="SSF46785">
    <property type="entry name" value="Winged helix' DNA-binding domain"/>
    <property type="match status" value="1"/>
</dbReference>
<keyword evidence="2" id="KW-0238">DNA-binding</keyword>
<protein>
    <submittedName>
        <fullName evidence="5">Putative HTH-type transcriptional regulator YidP</fullName>
    </submittedName>
</protein>
<dbReference type="GO" id="GO:0045892">
    <property type="term" value="P:negative regulation of DNA-templated transcription"/>
    <property type="evidence" value="ECO:0007669"/>
    <property type="project" value="TreeGrafter"/>
</dbReference>
<reference evidence="6" key="1">
    <citation type="submission" date="2016-12" db="EMBL/GenBank/DDBJ databases">
        <authorList>
            <person name="Rodrigo-Torres L."/>
            <person name="Arahal R.D."/>
            <person name="Lucena T."/>
        </authorList>
    </citation>
    <scope>NUCLEOTIDE SEQUENCE [LARGE SCALE GENOMIC DNA]</scope>
</reference>
<dbReference type="PANTHER" id="PTHR44846:SF1">
    <property type="entry name" value="MANNOSYL-D-GLYCERATE TRANSPORT_METABOLISM SYSTEM REPRESSOR MNGR-RELATED"/>
    <property type="match status" value="1"/>
</dbReference>
<dbReference type="InterPro" id="IPR028978">
    <property type="entry name" value="Chorismate_lyase_/UTRA_dom_sf"/>
</dbReference>
<dbReference type="InterPro" id="IPR036388">
    <property type="entry name" value="WH-like_DNA-bd_sf"/>
</dbReference>
<evidence type="ECO:0000259" key="4">
    <source>
        <dbReference type="PROSITE" id="PS50949"/>
    </source>
</evidence>
<dbReference type="OrthoDB" id="6626198at2"/>
<keyword evidence="6" id="KW-1185">Reference proteome</keyword>
<dbReference type="CDD" id="cd07377">
    <property type="entry name" value="WHTH_GntR"/>
    <property type="match status" value="1"/>
</dbReference>
<dbReference type="Pfam" id="PF00392">
    <property type="entry name" value="GntR"/>
    <property type="match status" value="1"/>
</dbReference>
<evidence type="ECO:0000256" key="2">
    <source>
        <dbReference type="ARBA" id="ARBA00023125"/>
    </source>
</evidence>
<dbReference type="Pfam" id="PF07702">
    <property type="entry name" value="UTRA"/>
    <property type="match status" value="1"/>
</dbReference>
<dbReference type="SMART" id="SM00345">
    <property type="entry name" value="HTH_GNTR"/>
    <property type="match status" value="1"/>
</dbReference>
<gene>
    <name evidence="5" type="primary">yidP</name>
    <name evidence="5" type="ORF">VQ7734_04805</name>
</gene>
<dbReference type="PANTHER" id="PTHR44846">
    <property type="entry name" value="MANNOSYL-D-GLYCERATE TRANSPORT/METABOLISM SYSTEM REPRESSOR MNGR-RELATED"/>
    <property type="match status" value="1"/>
</dbReference>
<dbReference type="GO" id="GO:0003677">
    <property type="term" value="F:DNA binding"/>
    <property type="evidence" value="ECO:0007669"/>
    <property type="project" value="UniProtKB-KW"/>
</dbReference>
<keyword evidence="1" id="KW-0805">Transcription regulation</keyword>
<dbReference type="InterPro" id="IPR050679">
    <property type="entry name" value="Bact_HTH_transcr_reg"/>
</dbReference>
<dbReference type="PROSITE" id="PS50949">
    <property type="entry name" value="HTH_GNTR"/>
    <property type="match status" value="1"/>
</dbReference>
<organism evidence="5 6">
    <name type="scientific">Vibrio quintilis</name>
    <dbReference type="NCBI Taxonomy" id="1117707"/>
    <lineage>
        <taxon>Bacteria</taxon>
        <taxon>Pseudomonadati</taxon>
        <taxon>Pseudomonadota</taxon>
        <taxon>Gammaproteobacteria</taxon>
        <taxon>Vibrionales</taxon>
        <taxon>Vibrionaceae</taxon>
        <taxon>Vibrio</taxon>
    </lineage>
</organism>
<dbReference type="AlphaFoldDB" id="A0A1M7Z239"/>
<name>A0A1M7Z239_9VIBR</name>
<dbReference type="Gene3D" id="1.10.10.10">
    <property type="entry name" value="Winged helix-like DNA-binding domain superfamily/Winged helix DNA-binding domain"/>
    <property type="match status" value="1"/>
</dbReference>
<dbReference type="STRING" id="1117707.VQ7734_04805"/>
<dbReference type="InterPro" id="IPR036390">
    <property type="entry name" value="WH_DNA-bd_sf"/>
</dbReference>
<dbReference type="RefSeq" id="WP_073586462.1">
    <property type="nucleotide sequence ID" value="NZ_AP024897.1"/>
</dbReference>
<dbReference type="InterPro" id="IPR000524">
    <property type="entry name" value="Tscrpt_reg_HTH_GntR"/>
</dbReference>